<comment type="caution">
    <text evidence="1">The sequence shown here is derived from an EMBL/GenBank/DDBJ whole genome shotgun (WGS) entry which is preliminary data.</text>
</comment>
<sequence length="75" mass="8100">MAKQKISATVDSLVLALADADASELGLNRSELIERALHNEHFRLALAGYTARTVPALDIDAYAAQVYAANRESDL</sequence>
<gene>
    <name evidence="1" type="ORF">ACFOX0_15250</name>
</gene>
<protein>
    <recommendedName>
        <fullName evidence="3">Ribbon-helix-helix protein, copG family</fullName>
    </recommendedName>
</protein>
<keyword evidence="2" id="KW-1185">Reference proteome</keyword>
<dbReference type="Proteomes" id="UP001595868">
    <property type="component" value="Unassembled WGS sequence"/>
</dbReference>
<reference evidence="2" key="1">
    <citation type="journal article" date="2019" name="Int. J. Syst. Evol. Microbiol.">
        <title>The Global Catalogue of Microorganisms (GCM) 10K type strain sequencing project: providing services to taxonomists for standard genome sequencing and annotation.</title>
        <authorList>
            <consortium name="The Broad Institute Genomics Platform"/>
            <consortium name="The Broad Institute Genome Sequencing Center for Infectious Disease"/>
            <person name="Wu L."/>
            <person name="Ma J."/>
        </authorList>
    </citation>
    <scope>NUCLEOTIDE SEQUENCE [LARGE SCALE GENOMIC DNA]</scope>
    <source>
        <strain evidence="2">2902at01</strain>
    </source>
</reference>
<dbReference type="EMBL" id="JBHSBN010000009">
    <property type="protein sequence ID" value="MFC4107275.1"/>
    <property type="molecule type" value="Genomic_DNA"/>
</dbReference>
<evidence type="ECO:0000313" key="2">
    <source>
        <dbReference type="Proteomes" id="UP001595868"/>
    </source>
</evidence>
<organism evidence="1 2">
    <name type="scientific">Micromonospora zhanjiangensis</name>
    <dbReference type="NCBI Taxonomy" id="1522057"/>
    <lineage>
        <taxon>Bacteria</taxon>
        <taxon>Bacillati</taxon>
        <taxon>Actinomycetota</taxon>
        <taxon>Actinomycetes</taxon>
        <taxon>Micromonosporales</taxon>
        <taxon>Micromonosporaceae</taxon>
        <taxon>Micromonospora</taxon>
    </lineage>
</organism>
<proteinExistence type="predicted"/>
<evidence type="ECO:0000313" key="1">
    <source>
        <dbReference type="EMBL" id="MFC4107275.1"/>
    </source>
</evidence>
<accession>A0ABV8KMC9</accession>
<evidence type="ECO:0008006" key="3">
    <source>
        <dbReference type="Google" id="ProtNLM"/>
    </source>
</evidence>
<dbReference type="RefSeq" id="WP_377546012.1">
    <property type="nucleotide sequence ID" value="NZ_JBHSBN010000009.1"/>
</dbReference>
<name>A0ABV8KMC9_9ACTN</name>